<sequence>MRAEDKNRVESAKVSIQRFHHGPLGKVLQRFLHERGDREDFDLVALEQLWHRAAEHDPAIGLHLFSLFTPQDWHVLACLGLYADTPQQSLDCWVRYQSLASSMDSVRRVQDDGMTGVSIRVHAAAGLERYLVEHYMNMAVTQMSAAARTVLMPARVCLRHRKPDYYEAYRPVLGECVEFAAAENQLWFSDADMQRAHPGANRAMFELVCCELDRRLAQQQRFGGTAGQVSAQVRRGLLDGVQVSLEDVASALHLTTRTLRRRLQDQGLNYRHLLDLVRAELDQYLALQGLTRAQIAERLGYGDTAAYLHARKRWQPQSVSPAADTSA</sequence>
<feature type="domain" description="HTH araC/xylS-type" evidence="2">
    <location>
        <begin position="227"/>
        <end position="313"/>
    </location>
</feature>
<dbReference type="PANTHER" id="PTHR47894">
    <property type="entry name" value="HTH-TYPE TRANSCRIPTIONAL REGULATOR GADX"/>
    <property type="match status" value="1"/>
</dbReference>
<dbReference type="InterPro" id="IPR018060">
    <property type="entry name" value="HTH_AraC"/>
</dbReference>
<dbReference type="GO" id="GO:0005829">
    <property type="term" value="C:cytosol"/>
    <property type="evidence" value="ECO:0007669"/>
    <property type="project" value="TreeGrafter"/>
</dbReference>
<dbReference type="SMART" id="SM00342">
    <property type="entry name" value="HTH_ARAC"/>
    <property type="match status" value="1"/>
</dbReference>
<name>A0A2P4ES00_9GAMM</name>
<dbReference type="GO" id="GO:0003700">
    <property type="term" value="F:DNA-binding transcription factor activity"/>
    <property type="evidence" value="ECO:0007669"/>
    <property type="project" value="InterPro"/>
</dbReference>
<dbReference type="InterPro" id="IPR032687">
    <property type="entry name" value="AraC-type_N"/>
</dbReference>
<dbReference type="OrthoDB" id="7013336at2"/>
<dbReference type="Gene3D" id="1.10.10.60">
    <property type="entry name" value="Homeodomain-like"/>
    <property type="match status" value="1"/>
</dbReference>
<dbReference type="PROSITE" id="PS01124">
    <property type="entry name" value="HTH_ARAC_FAMILY_2"/>
    <property type="match status" value="1"/>
</dbReference>
<comment type="caution">
    <text evidence="3">The sequence shown here is derived from an EMBL/GenBank/DDBJ whole genome shotgun (WGS) entry which is preliminary data.</text>
</comment>
<evidence type="ECO:0000259" key="2">
    <source>
        <dbReference type="PROSITE" id="PS01124"/>
    </source>
</evidence>
<reference evidence="3 4" key="1">
    <citation type="submission" date="2018-01" db="EMBL/GenBank/DDBJ databases">
        <title>Draft genome of the type strain Pseudomonas oceani DSM 100277 isolated from the deep water in Okinawa trough, northwestern Pacific Ocean.</title>
        <authorList>
            <person name="Gomila M."/>
            <person name="Mulet M."/>
            <person name="Garcia-Valdes E."/>
            <person name="Lalucat J."/>
        </authorList>
    </citation>
    <scope>NUCLEOTIDE SEQUENCE [LARGE SCALE GENOMIC DNA]</scope>
    <source>
        <strain evidence="3 4">DSM 100277</strain>
    </source>
</reference>
<keyword evidence="4" id="KW-1185">Reference proteome</keyword>
<accession>A0A2P4ES00</accession>
<dbReference type="EMBL" id="PPSK01000018">
    <property type="protein sequence ID" value="POB01745.1"/>
    <property type="molecule type" value="Genomic_DNA"/>
</dbReference>
<gene>
    <name evidence="3" type="ORF">C1949_15500</name>
</gene>
<evidence type="ECO:0000256" key="1">
    <source>
        <dbReference type="ARBA" id="ARBA00023125"/>
    </source>
</evidence>
<proteinExistence type="predicted"/>
<keyword evidence="1" id="KW-0238">DNA-binding</keyword>
<dbReference type="Pfam" id="PF12625">
    <property type="entry name" value="Arabinose_bd"/>
    <property type="match status" value="1"/>
</dbReference>
<dbReference type="AlphaFoldDB" id="A0A2P4ES00"/>
<protein>
    <submittedName>
        <fullName evidence="3">AraC family transcriptional regulator</fullName>
    </submittedName>
</protein>
<dbReference type="Proteomes" id="UP000243451">
    <property type="component" value="Unassembled WGS sequence"/>
</dbReference>
<dbReference type="RefSeq" id="WP_104739379.1">
    <property type="nucleotide sequence ID" value="NZ_BMHR01000016.1"/>
</dbReference>
<dbReference type="PANTHER" id="PTHR47894:SF1">
    <property type="entry name" value="HTH-TYPE TRANSCRIPTIONAL REGULATOR VQSM"/>
    <property type="match status" value="1"/>
</dbReference>
<evidence type="ECO:0000313" key="3">
    <source>
        <dbReference type="EMBL" id="POB01745.1"/>
    </source>
</evidence>
<organism evidence="3 4">
    <name type="scientific">Halopseudomonas oceani</name>
    <dbReference type="NCBI Taxonomy" id="1708783"/>
    <lineage>
        <taxon>Bacteria</taxon>
        <taxon>Pseudomonadati</taxon>
        <taxon>Pseudomonadota</taxon>
        <taxon>Gammaproteobacteria</taxon>
        <taxon>Pseudomonadales</taxon>
        <taxon>Pseudomonadaceae</taxon>
        <taxon>Halopseudomonas</taxon>
    </lineage>
</organism>
<dbReference type="GO" id="GO:0000976">
    <property type="term" value="F:transcription cis-regulatory region binding"/>
    <property type="evidence" value="ECO:0007669"/>
    <property type="project" value="TreeGrafter"/>
</dbReference>
<evidence type="ECO:0000313" key="4">
    <source>
        <dbReference type="Proteomes" id="UP000243451"/>
    </source>
</evidence>